<keyword evidence="5" id="KW-0140">cGMP</keyword>
<comment type="cofactor">
    <cofactor evidence="2">
        <name>Zn(2+)</name>
        <dbReference type="ChEBI" id="CHEBI:29105"/>
    </cofactor>
</comment>
<comment type="cofactor">
    <cofactor evidence="1">
        <name>Mg(2+)</name>
        <dbReference type="ChEBI" id="CHEBI:18420"/>
    </cofactor>
</comment>
<comment type="catalytic activity">
    <reaction evidence="13">
        <text>3',5'-cyclic GMP + H2O = GMP + H(+)</text>
        <dbReference type="Rhea" id="RHEA:16957"/>
        <dbReference type="ChEBI" id="CHEBI:15377"/>
        <dbReference type="ChEBI" id="CHEBI:15378"/>
        <dbReference type="ChEBI" id="CHEBI:57746"/>
        <dbReference type="ChEBI" id="CHEBI:58115"/>
        <dbReference type="EC" id="3.1.4.35"/>
    </reaction>
    <physiologicalReaction direction="left-to-right" evidence="13">
        <dbReference type="Rhea" id="RHEA:16958"/>
    </physiologicalReaction>
</comment>
<feature type="compositionally biased region" description="Low complexity" evidence="20">
    <location>
        <begin position="1"/>
        <end position="21"/>
    </location>
</feature>
<feature type="binding site" evidence="18">
    <location>
        <position position="757"/>
    </location>
    <ligand>
        <name>Zn(2+)</name>
        <dbReference type="ChEBI" id="CHEBI:29105"/>
        <label>1</label>
    </ligand>
</feature>
<evidence type="ECO:0000256" key="13">
    <source>
        <dbReference type="ARBA" id="ARBA00036079"/>
    </source>
</evidence>
<dbReference type="FunFam" id="1.10.1300.10:FF:000003">
    <property type="entry name" value="Phosphodiesterase"/>
    <property type="match status" value="1"/>
</dbReference>
<evidence type="ECO:0000313" key="22">
    <source>
        <dbReference type="Proteomes" id="UP001318040"/>
    </source>
</evidence>
<keyword evidence="4" id="KW-0021">Allosteric enzyme</keyword>
<dbReference type="SUPFAM" id="SSF55781">
    <property type="entry name" value="GAF domain-like"/>
    <property type="match status" value="2"/>
</dbReference>
<evidence type="ECO:0000256" key="10">
    <source>
        <dbReference type="ARBA" id="ARBA00022801"/>
    </source>
</evidence>
<keyword evidence="9" id="KW-0547">Nucleotide-binding</keyword>
<dbReference type="FunFam" id="3.30.450.40:FF:000004">
    <property type="entry name" value="Phosphodiesterase"/>
    <property type="match status" value="1"/>
</dbReference>
<evidence type="ECO:0000256" key="1">
    <source>
        <dbReference type="ARBA" id="ARBA00001946"/>
    </source>
</evidence>
<feature type="binding site" evidence="18">
    <location>
        <position position="794"/>
    </location>
    <ligand>
        <name>Zn(2+)</name>
        <dbReference type="ChEBI" id="CHEBI:29105"/>
        <label>2</label>
    </ligand>
</feature>
<feature type="binding site" evidence="18">
    <location>
        <position position="905"/>
    </location>
    <ligand>
        <name>Zn(2+)</name>
        <dbReference type="ChEBI" id="CHEBI:29105"/>
        <label>1</label>
    </ligand>
</feature>
<protein>
    <recommendedName>
        <fullName evidence="19">Phosphodiesterase</fullName>
        <ecNumber evidence="19">3.1.4.-</ecNumber>
    </recommendedName>
</protein>
<evidence type="ECO:0000256" key="19">
    <source>
        <dbReference type="RuleBase" id="RU363067"/>
    </source>
</evidence>
<evidence type="ECO:0000256" key="5">
    <source>
        <dbReference type="ARBA" id="ARBA00022535"/>
    </source>
</evidence>
<dbReference type="Gene3D" id="1.10.1300.10">
    <property type="entry name" value="3'5'-cyclic nucleotide phosphodiesterase, catalytic domain"/>
    <property type="match status" value="1"/>
</dbReference>
<evidence type="ECO:0000259" key="21">
    <source>
        <dbReference type="PROSITE" id="PS51845"/>
    </source>
</evidence>
<keyword evidence="7 18" id="KW-0479">Metal-binding</keyword>
<feature type="binding site" evidence="17">
    <location>
        <position position="905"/>
    </location>
    <ligand>
        <name>AMP</name>
        <dbReference type="ChEBI" id="CHEBI:456215"/>
    </ligand>
</feature>
<evidence type="ECO:0000256" key="8">
    <source>
        <dbReference type="ARBA" id="ARBA00022737"/>
    </source>
</evidence>
<evidence type="ECO:0000256" key="3">
    <source>
        <dbReference type="ARBA" id="ARBA00007648"/>
    </source>
</evidence>
<evidence type="ECO:0000256" key="17">
    <source>
        <dbReference type="PIRSR" id="PIRSR623088-2"/>
    </source>
</evidence>
<evidence type="ECO:0000256" key="4">
    <source>
        <dbReference type="ARBA" id="ARBA00022533"/>
    </source>
</evidence>
<dbReference type="InterPro" id="IPR023088">
    <property type="entry name" value="PDEase"/>
</dbReference>
<comment type="cofactor">
    <cofactor evidence="19">
        <name>a divalent metal cation</name>
        <dbReference type="ChEBI" id="CHEBI:60240"/>
    </cofactor>
    <text evidence="19">Binds 2 divalent metal cations per subunit. Site 1 may preferentially bind zinc ions, while site 2 has a preference for magnesium and/or manganese ions.</text>
</comment>
<dbReference type="KEGG" id="pmrn:116940153"/>
<dbReference type="GO" id="GO:0047555">
    <property type="term" value="F:3',5'-cyclic-GMP phosphodiesterase activity"/>
    <property type="evidence" value="ECO:0007669"/>
    <property type="project" value="UniProtKB-EC"/>
</dbReference>
<feature type="binding site" evidence="17">
    <location>
        <position position="958"/>
    </location>
    <ligand>
        <name>AMP</name>
        <dbReference type="ChEBI" id="CHEBI:456215"/>
    </ligand>
</feature>
<feature type="compositionally biased region" description="Gly residues" evidence="20">
    <location>
        <begin position="194"/>
        <end position="205"/>
    </location>
</feature>
<feature type="domain" description="PDEase" evidence="21">
    <location>
        <begin position="675"/>
        <end position="1001"/>
    </location>
</feature>
<proteinExistence type="inferred from homology"/>
<dbReference type="Pfam" id="PF00233">
    <property type="entry name" value="PDEase_I"/>
    <property type="match status" value="1"/>
</dbReference>
<feature type="binding site" evidence="17">
    <location>
        <begin position="753"/>
        <end position="757"/>
    </location>
    <ligand>
        <name>AMP</name>
        <dbReference type="ChEBI" id="CHEBI:456215"/>
    </ligand>
</feature>
<dbReference type="PRINTS" id="PR00387">
    <property type="entry name" value="PDIESTERASE1"/>
</dbReference>
<organism evidence="22 23">
    <name type="scientific">Petromyzon marinus</name>
    <name type="common">Sea lamprey</name>
    <dbReference type="NCBI Taxonomy" id="7757"/>
    <lineage>
        <taxon>Eukaryota</taxon>
        <taxon>Metazoa</taxon>
        <taxon>Chordata</taxon>
        <taxon>Craniata</taxon>
        <taxon>Vertebrata</taxon>
        <taxon>Cyclostomata</taxon>
        <taxon>Hyperoartia</taxon>
        <taxon>Petromyzontiformes</taxon>
        <taxon>Petromyzontidae</taxon>
        <taxon>Petromyzon</taxon>
    </lineage>
</organism>
<dbReference type="CTD" id="8654"/>
<dbReference type="Proteomes" id="UP001318040">
    <property type="component" value="Chromosome 8"/>
</dbReference>
<dbReference type="GO" id="GO:0007165">
    <property type="term" value="P:signal transduction"/>
    <property type="evidence" value="ECO:0007669"/>
    <property type="project" value="InterPro"/>
</dbReference>
<evidence type="ECO:0000256" key="14">
    <source>
        <dbReference type="ARBA" id="ARBA00037913"/>
    </source>
</evidence>
<comment type="function">
    <text evidence="15">Plays a role in signal transduction by regulating the intracellular concentration of cyclic nucleotides. This phosphodiesterase catalyzes the specific hydrolysis of cGMP to 5'-GMP. Specifically regulates nitric-oxide-generated cGMP.</text>
</comment>
<keyword evidence="8" id="KW-0677">Repeat</keyword>
<evidence type="ECO:0000256" key="2">
    <source>
        <dbReference type="ARBA" id="ARBA00001947"/>
    </source>
</evidence>
<reference evidence="23" key="1">
    <citation type="submission" date="2025-08" db="UniProtKB">
        <authorList>
            <consortium name="RefSeq"/>
        </authorList>
    </citation>
    <scope>IDENTIFICATION</scope>
    <source>
        <tissue evidence="23">Sperm</tissue>
    </source>
</reference>
<feature type="region of interest" description="Disordered" evidence="20">
    <location>
        <begin position="1"/>
        <end position="134"/>
    </location>
</feature>
<dbReference type="RefSeq" id="XP_032805359.1">
    <property type="nucleotide sequence ID" value="XM_032949468.1"/>
</dbReference>
<dbReference type="InterPro" id="IPR023174">
    <property type="entry name" value="PDEase_CS"/>
</dbReference>
<dbReference type="SMART" id="SM00065">
    <property type="entry name" value="GAF"/>
    <property type="match status" value="2"/>
</dbReference>
<feature type="binding site" evidence="18">
    <location>
        <position position="794"/>
    </location>
    <ligand>
        <name>Zn(2+)</name>
        <dbReference type="ChEBI" id="CHEBI:29105"/>
        <label>1</label>
    </ligand>
</feature>
<feature type="binding site" evidence="18">
    <location>
        <position position="793"/>
    </location>
    <ligand>
        <name>Zn(2+)</name>
        <dbReference type="ChEBI" id="CHEBI:29105"/>
        <label>1</label>
    </ligand>
</feature>
<keyword evidence="10 19" id="KW-0378">Hydrolase</keyword>
<dbReference type="GO" id="GO:0046872">
    <property type="term" value="F:metal ion binding"/>
    <property type="evidence" value="ECO:0007669"/>
    <property type="project" value="UniProtKB-KW"/>
</dbReference>
<evidence type="ECO:0000256" key="15">
    <source>
        <dbReference type="ARBA" id="ARBA00059501"/>
    </source>
</evidence>
<keyword evidence="22" id="KW-1185">Reference proteome</keyword>
<feature type="active site" description="Proton donor" evidence="16">
    <location>
        <position position="753"/>
    </location>
</feature>
<comment type="similarity">
    <text evidence="3 19">Belongs to the cyclic nucleotide phosphodiesterase family.</text>
</comment>
<feature type="region of interest" description="Disordered" evidence="20">
    <location>
        <begin position="194"/>
        <end position="223"/>
    </location>
</feature>
<feature type="compositionally biased region" description="Low complexity" evidence="20">
    <location>
        <begin position="47"/>
        <end position="56"/>
    </location>
</feature>
<sequence>MDSSLVSPFPSSPSSPSRALPPTAPLLPETSRAAAAAAGSRQRDVAAEAVEWQEQQQQEDDEGCARVVVADSGAERSGARSAPRPWSRAELPTLSPRCRIPGAGHSGSEPGQRPGSPRDPAPEPAPSHLEPAACPHHPRAVEAWLDDNPDFARSYFVRKATREMINVWFEERVRPVVSVDRTSSSRGVGGGALGHAGATGAGGAVDGCRQSPPRKISASEFDRPLRPLLMEDPSDGSLTFVLGTEAAAPRSWSSPRPHAEASDVPGRAASGCVMAMATSVSAHGVGSSRSVSGERERFLELVKDIACRLDVVTLCHRILLHVNQVLTADRCSLFIVREDSSQERCLVSTLFDVSLGSTPEQARTSWLRLAWGKGIVGYVAATGNGVNIPNAYQDPRFNVEVDLMTGYKTQSVLCLPIKDNKGEIVGVAQAINKKGNNEGKFTEKDEREFGAYLAFCGIVLHNAQLYEDSLLENRRNQVLLELASLVCEEQSSLEELVGRIIDIILSFMPCQRCAVFIADKDSPNIFSRVFHKSLEVPGVAENTSQSESQSHPVSFIYAEFVMKMLTLLNIPDVHCDNRFNLPVEERGNYRTKSLLCAPIQNRKKNEVIGVCQLVNKLEEGAGEVRPFNRNDEQFVEAFAIFCGMAIRNTRMYEAVARAVAKQTVTLEVLSYHAIAHEDECAKLQTTSVPSAQSLNLLDFTFSDFGMAEELTAVGSLRMLLDLSLLQTFSIPNEVACRWILSVRKNYRRNIAYHNWRHAFNTGQCMFTVLVTGQAQNVLTPLEMLCLIIAALSHDLDHRGFNNSYIKNRSDHPLATLYGHSMLEHHHFDQCLMLLNSPGNEMLSSLSVQEYRSAVGMIEHAILSTDLATYCKNRGEFFSLVKDGTFNLEDQHHRKLLRAMMMTACDVSAITKPWPVQQKIAELVASEFFDQGDRERQELHVEPTDMMNREKRDKIPTIQVGFIDGICLPLYEALSCVFPACAPLLSGCQSNRQNWEKLTTRCDGQQDPGAELNDDGLK</sequence>
<dbReference type="PROSITE" id="PS51845">
    <property type="entry name" value="PDEASE_I_2"/>
    <property type="match status" value="1"/>
</dbReference>
<accession>A0AAJ7STT5</accession>
<evidence type="ECO:0000256" key="16">
    <source>
        <dbReference type="PIRSR" id="PIRSR623088-1"/>
    </source>
</evidence>
<dbReference type="Pfam" id="PF01590">
    <property type="entry name" value="GAF"/>
    <property type="match status" value="2"/>
</dbReference>
<evidence type="ECO:0000256" key="12">
    <source>
        <dbReference type="ARBA" id="ARBA00022992"/>
    </source>
</evidence>
<dbReference type="CDD" id="cd00077">
    <property type="entry name" value="HDc"/>
    <property type="match status" value="1"/>
</dbReference>
<keyword evidence="6" id="KW-0597">Phosphoprotein</keyword>
<evidence type="ECO:0000256" key="9">
    <source>
        <dbReference type="ARBA" id="ARBA00022741"/>
    </source>
</evidence>
<dbReference type="AlphaFoldDB" id="A0AAJ7STT5"/>
<dbReference type="PANTHER" id="PTHR11347">
    <property type="entry name" value="CYCLIC NUCLEOTIDE PHOSPHODIESTERASE"/>
    <property type="match status" value="1"/>
</dbReference>
<dbReference type="InterPro" id="IPR029016">
    <property type="entry name" value="GAF-like_dom_sf"/>
</dbReference>
<gene>
    <name evidence="23" type="primary">PDE5A</name>
</gene>
<dbReference type="SUPFAM" id="SSF109604">
    <property type="entry name" value="HD-domain/PDEase-like"/>
    <property type="match status" value="1"/>
</dbReference>
<feature type="binding site" evidence="17">
    <location>
        <position position="794"/>
    </location>
    <ligand>
        <name>AMP</name>
        <dbReference type="ChEBI" id="CHEBI:456215"/>
    </ligand>
</feature>
<evidence type="ECO:0000256" key="6">
    <source>
        <dbReference type="ARBA" id="ARBA00022553"/>
    </source>
</evidence>
<dbReference type="FunFam" id="3.30.450.40:FF:000015">
    <property type="entry name" value="Phosphodiesterase"/>
    <property type="match status" value="1"/>
</dbReference>
<dbReference type="InterPro" id="IPR003018">
    <property type="entry name" value="GAF"/>
</dbReference>
<keyword evidence="11" id="KW-0862">Zinc</keyword>
<evidence type="ECO:0000256" key="18">
    <source>
        <dbReference type="PIRSR" id="PIRSR623088-3"/>
    </source>
</evidence>
<dbReference type="PROSITE" id="PS00126">
    <property type="entry name" value="PDEASE_I_1"/>
    <property type="match status" value="1"/>
</dbReference>
<keyword evidence="12" id="KW-0142">cGMP-binding</keyword>
<dbReference type="Gene3D" id="3.30.450.40">
    <property type="match status" value="2"/>
</dbReference>
<evidence type="ECO:0000256" key="11">
    <source>
        <dbReference type="ARBA" id="ARBA00022833"/>
    </source>
</evidence>
<name>A0AAJ7STT5_PETMA</name>
<dbReference type="GO" id="GO:0030553">
    <property type="term" value="F:cGMP binding"/>
    <property type="evidence" value="ECO:0007669"/>
    <property type="project" value="UniProtKB-KW"/>
</dbReference>
<evidence type="ECO:0000313" key="23">
    <source>
        <dbReference type="RefSeq" id="XP_032805359.1"/>
    </source>
</evidence>
<dbReference type="InterPro" id="IPR003607">
    <property type="entry name" value="HD/PDEase_dom"/>
</dbReference>
<dbReference type="InterPro" id="IPR002073">
    <property type="entry name" value="PDEase_catalytic_dom"/>
</dbReference>
<dbReference type="InterPro" id="IPR036971">
    <property type="entry name" value="PDEase_catalytic_dom_sf"/>
</dbReference>
<evidence type="ECO:0000256" key="20">
    <source>
        <dbReference type="SAM" id="MobiDB-lite"/>
    </source>
</evidence>
<dbReference type="EC" id="3.1.4.-" evidence="19"/>
<comment type="pathway">
    <text evidence="14">Purine metabolism; 3',5'-cyclic GMP degradation; GMP from 3',5'-cyclic GMP: step 1/1.</text>
</comment>
<dbReference type="SMART" id="SM00471">
    <property type="entry name" value="HDc"/>
    <property type="match status" value="1"/>
</dbReference>
<evidence type="ECO:0000256" key="7">
    <source>
        <dbReference type="ARBA" id="ARBA00022723"/>
    </source>
</evidence>